<dbReference type="FunFam" id="3.30.230.40:FF:000001">
    <property type="entry name" value="Imidazoleglycerol-phosphate dehydratase HisB"/>
    <property type="match status" value="1"/>
</dbReference>
<evidence type="ECO:0000256" key="4">
    <source>
        <dbReference type="ARBA" id="ARBA00023102"/>
    </source>
</evidence>
<evidence type="ECO:0000256" key="6">
    <source>
        <dbReference type="HAMAP-Rule" id="MF_00076"/>
    </source>
</evidence>
<sequence>MERYASLHRQTKETDVTVELCLDGGERKISTGVGFFDHMLTALAVHGGFGLNVNTVGDWEVDCHHTVEDTGIVLGQAFCAALPTKRGIRRYGHAFIPMDEALAFAAADISGRPFLVFDAAFPQERVGDFDTCMTEEFFRAFAMNAGITLHLNCQYGKNSHHMIEALFKAAAHALGDAVALEQDRDLLLSSKGAL</sequence>
<dbReference type="FunFam" id="3.30.230.40:FF:000003">
    <property type="entry name" value="Imidazoleglycerol-phosphate dehydratase HisB"/>
    <property type="match status" value="1"/>
</dbReference>
<comment type="caution">
    <text evidence="8">The sequence shown here is derived from an EMBL/GenBank/DDBJ whole genome shotgun (WGS) entry which is preliminary data.</text>
</comment>
<dbReference type="GO" id="GO:0000105">
    <property type="term" value="P:L-histidine biosynthetic process"/>
    <property type="evidence" value="ECO:0007669"/>
    <property type="project" value="UniProtKB-UniRule"/>
</dbReference>
<keyword evidence="5 6" id="KW-0456">Lyase</keyword>
<evidence type="ECO:0000256" key="2">
    <source>
        <dbReference type="ARBA" id="ARBA00016664"/>
    </source>
</evidence>
<comment type="similarity">
    <text evidence="6 7">Belongs to the imidazoleglycerol-phosphate dehydratase family.</text>
</comment>
<comment type="catalytic activity">
    <reaction evidence="6 7">
        <text>D-erythro-1-(imidazol-4-yl)glycerol 3-phosphate = 3-(imidazol-4-yl)-2-oxopropyl phosphate + H2O</text>
        <dbReference type="Rhea" id="RHEA:11040"/>
        <dbReference type="ChEBI" id="CHEBI:15377"/>
        <dbReference type="ChEBI" id="CHEBI:57766"/>
        <dbReference type="ChEBI" id="CHEBI:58278"/>
        <dbReference type="EC" id="4.2.1.19"/>
    </reaction>
</comment>
<dbReference type="NCBIfam" id="NF002111">
    <property type="entry name" value="PRK00951.2-1"/>
    <property type="match status" value="1"/>
</dbReference>
<dbReference type="InterPro" id="IPR038494">
    <property type="entry name" value="IGPD_sf"/>
</dbReference>
<dbReference type="PANTHER" id="PTHR23133">
    <property type="entry name" value="IMIDAZOLEGLYCEROL-PHOSPHATE DEHYDRATASE HIS7"/>
    <property type="match status" value="1"/>
</dbReference>
<reference evidence="8" key="1">
    <citation type="journal article" date="2021" name="PeerJ">
        <title>Extensive microbial diversity within the chicken gut microbiome revealed by metagenomics and culture.</title>
        <authorList>
            <person name="Gilroy R."/>
            <person name="Ravi A."/>
            <person name="Getino M."/>
            <person name="Pursley I."/>
            <person name="Horton D.L."/>
            <person name="Alikhan N.F."/>
            <person name="Baker D."/>
            <person name="Gharbi K."/>
            <person name="Hall N."/>
            <person name="Watson M."/>
            <person name="Adriaenssens E.M."/>
            <person name="Foster-Nyarko E."/>
            <person name="Jarju S."/>
            <person name="Secka A."/>
            <person name="Antonio M."/>
            <person name="Oren A."/>
            <person name="Chaudhuri R.R."/>
            <person name="La Ragione R."/>
            <person name="Hildebrand F."/>
            <person name="Pallen M.J."/>
        </authorList>
    </citation>
    <scope>NUCLEOTIDE SEQUENCE</scope>
    <source>
        <strain evidence="8">1282</strain>
    </source>
</reference>
<keyword evidence="4 6" id="KW-0368">Histidine biosynthesis</keyword>
<protein>
    <recommendedName>
        <fullName evidence="2 6">Imidazoleglycerol-phosphate dehydratase</fullName>
        <shortName evidence="6">IGPD</shortName>
        <ecNumber evidence="6 7">4.2.1.19</ecNumber>
    </recommendedName>
</protein>
<keyword evidence="6" id="KW-0963">Cytoplasm</keyword>
<reference evidence="8" key="2">
    <citation type="submission" date="2021-04" db="EMBL/GenBank/DDBJ databases">
        <authorList>
            <person name="Gilroy R."/>
        </authorList>
    </citation>
    <scope>NUCLEOTIDE SEQUENCE</scope>
    <source>
        <strain evidence="8">1282</strain>
    </source>
</reference>
<evidence type="ECO:0000256" key="3">
    <source>
        <dbReference type="ARBA" id="ARBA00022605"/>
    </source>
</evidence>
<dbReference type="HAMAP" id="MF_00076">
    <property type="entry name" value="HisB"/>
    <property type="match status" value="1"/>
</dbReference>
<name>A0A9D1YC79_9FIRM</name>
<evidence type="ECO:0000313" key="9">
    <source>
        <dbReference type="Proteomes" id="UP000823915"/>
    </source>
</evidence>
<dbReference type="EC" id="4.2.1.19" evidence="6 7"/>
<accession>A0A9D1YC79</accession>
<dbReference type="PANTHER" id="PTHR23133:SF2">
    <property type="entry name" value="IMIDAZOLEGLYCEROL-PHOSPHATE DEHYDRATASE"/>
    <property type="match status" value="1"/>
</dbReference>
<dbReference type="Pfam" id="PF00475">
    <property type="entry name" value="IGPD"/>
    <property type="match status" value="1"/>
</dbReference>
<evidence type="ECO:0000256" key="7">
    <source>
        <dbReference type="RuleBase" id="RU000599"/>
    </source>
</evidence>
<dbReference type="NCBIfam" id="NF002114">
    <property type="entry name" value="PRK00951.2-4"/>
    <property type="match status" value="1"/>
</dbReference>
<dbReference type="EMBL" id="DXDU01000049">
    <property type="protein sequence ID" value="HIY26129.1"/>
    <property type="molecule type" value="Genomic_DNA"/>
</dbReference>
<dbReference type="AlphaFoldDB" id="A0A9D1YC79"/>
<evidence type="ECO:0000256" key="5">
    <source>
        <dbReference type="ARBA" id="ARBA00023239"/>
    </source>
</evidence>
<dbReference type="CDD" id="cd07914">
    <property type="entry name" value="IGPD"/>
    <property type="match status" value="1"/>
</dbReference>
<dbReference type="InterPro" id="IPR000807">
    <property type="entry name" value="ImidazoleglycerolP_deHydtase"/>
</dbReference>
<dbReference type="PROSITE" id="PS00955">
    <property type="entry name" value="IGP_DEHYDRATASE_2"/>
    <property type="match status" value="1"/>
</dbReference>
<dbReference type="InterPro" id="IPR020565">
    <property type="entry name" value="ImidazoleglycerP_deHydtase_CS"/>
</dbReference>
<organism evidence="8 9">
    <name type="scientific">Candidatus Acutalibacter pullistercoris</name>
    <dbReference type="NCBI Taxonomy" id="2838418"/>
    <lineage>
        <taxon>Bacteria</taxon>
        <taxon>Bacillati</taxon>
        <taxon>Bacillota</taxon>
        <taxon>Clostridia</taxon>
        <taxon>Eubacteriales</taxon>
        <taxon>Acutalibacteraceae</taxon>
        <taxon>Acutalibacter</taxon>
    </lineage>
</organism>
<comment type="pathway">
    <text evidence="1 6 7">Amino-acid biosynthesis; L-histidine biosynthesis; L-histidine from 5-phospho-alpha-D-ribose 1-diphosphate: step 6/9.</text>
</comment>
<dbReference type="PROSITE" id="PS00954">
    <property type="entry name" value="IGP_DEHYDRATASE_1"/>
    <property type="match status" value="1"/>
</dbReference>
<dbReference type="InterPro" id="IPR020568">
    <property type="entry name" value="Ribosomal_Su5_D2-typ_SF"/>
</dbReference>
<dbReference type="GO" id="GO:0004424">
    <property type="term" value="F:imidazoleglycerol-phosphate dehydratase activity"/>
    <property type="evidence" value="ECO:0007669"/>
    <property type="project" value="UniProtKB-UniRule"/>
</dbReference>
<dbReference type="GO" id="GO:0005737">
    <property type="term" value="C:cytoplasm"/>
    <property type="evidence" value="ECO:0007669"/>
    <property type="project" value="UniProtKB-SubCell"/>
</dbReference>
<dbReference type="Gene3D" id="3.30.230.40">
    <property type="entry name" value="Imidazole glycerol phosphate dehydratase, domain 1"/>
    <property type="match status" value="2"/>
</dbReference>
<dbReference type="SUPFAM" id="SSF54211">
    <property type="entry name" value="Ribosomal protein S5 domain 2-like"/>
    <property type="match status" value="2"/>
</dbReference>
<evidence type="ECO:0000313" key="8">
    <source>
        <dbReference type="EMBL" id="HIY26129.1"/>
    </source>
</evidence>
<keyword evidence="3 6" id="KW-0028">Amino-acid biosynthesis</keyword>
<comment type="subcellular location">
    <subcellularLocation>
        <location evidence="6 7">Cytoplasm</location>
    </subcellularLocation>
</comment>
<proteinExistence type="inferred from homology"/>
<evidence type="ECO:0000256" key="1">
    <source>
        <dbReference type="ARBA" id="ARBA00005047"/>
    </source>
</evidence>
<dbReference type="Proteomes" id="UP000823915">
    <property type="component" value="Unassembled WGS sequence"/>
</dbReference>
<gene>
    <name evidence="6 8" type="primary">hisB</name>
    <name evidence="8" type="ORF">H9838_03040</name>
</gene>